<dbReference type="HAMAP" id="MF_01465">
    <property type="entry name" value="SecY"/>
    <property type="match status" value="1"/>
</dbReference>
<dbReference type="PRINTS" id="PR00303">
    <property type="entry name" value="SECYTRNLCASE"/>
</dbReference>
<comment type="subunit">
    <text evidence="10">Component of the Sec protein translocase complex. Heterotrimer consisting of SecY, SecE and SecG subunits. The heterotrimers can form oligomers, although 1 heterotrimer is thought to be able to translocate proteins. Interacts with the ribosome. Interacts with SecDF, and other proteins may be involved. Interacts with SecA.</text>
</comment>
<evidence type="ECO:0000256" key="4">
    <source>
        <dbReference type="ARBA" id="ARBA00022692"/>
    </source>
</evidence>
<evidence type="ECO:0000256" key="2">
    <source>
        <dbReference type="ARBA" id="ARBA00005751"/>
    </source>
</evidence>
<dbReference type="Gene3D" id="1.10.3370.10">
    <property type="entry name" value="SecY subunit domain"/>
    <property type="match status" value="1"/>
</dbReference>
<feature type="transmembrane region" description="Helical" evidence="10">
    <location>
        <begin position="110"/>
        <end position="127"/>
    </location>
</feature>
<dbReference type="FunFam" id="1.10.3370.10:FF:000001">
    <property type="entry name" value="Preprotein translocase subunit SecY"/>
    <property type="match status" value="1"/>
</dbReference>
<feature type="transmembrane region" description="Helical" evidence="10">
    <location>
        <begin position="396"/>
        <end position="416"/>
    </location>
</feature>
<evidence type="ECO:0000256" key="8">
    <source>
        <dbReference type="ARBA" id="ARBA00023136"/>
    </source>
</evidence>
<comment type="function">
    <text evidence="10">The central subunit of the protein translocation channel SecYEG. Consists of two halves formed by TMs 1-5 and 6-10. These two domains form a lateral gate at the front which open onto the bilayer between TMs 2 and 7, and are clamped together by SecE at the back. The channel is closed by both a pore ring composed of hydrophobic SecY resides and a short helix (helix 2A) on the extracellular side of the membrane which forms a plug. The plug probably moves laterally to allow the channel to open. The ring and the pore may move independently.</text>
</comment>
<feature type="transmembrane region" description="Helical" evidence="10">
    <location>
        <begin position="174"/>
        <end position="190"/>
    </location>
</feature>
<dbReference type="EMBL" id="MAAO01000015">
    <property type="protein sequence ID" value="OUR93749.1"/>
    <property type="molecule type" value="Genomic_DNA"/>
</dbReference>
<dbReference type="Pfam" id="PF00344">
    <property type="entry name" value="SecY"/>
    <property type="match status" value="1"/>
</dbReference>
<comment type="subcellular location">
    <subcellularLocation>
        <location evidence="10">Cell membrane</location>
        <topology evidence="10">Multi-pass membrane protein</topology>
    </subcellularLocation>
    <subcellularLocation>
        <location evidence="1">Membrane</location>
        <topology evidence="1">Multi-pass membrane protein</topology>
    </subcellularLocation>
</comment>
<comment type="caution">
    <text evidence="10">Lacks conserved residue(s) required for the propagation of feature annotation.</text>
</comment>
<dbReference type="InterPro" id="IPR026593">
    <property type="entry name" value="SecY"/>
</dbReference>
<evidence type="ECO:0000256" key="6">
    <source>
        <dbReference type="ARBA" id="ARBA00022989"/>
    </source>
</evidence>
<dbReference type="PANTHER" id="PTHR10906">
    <property type="entry name" value="SECY/SEC61-ALPHA FAMILY MEMBER"/>
    <property type="match status" value="1"/>
</dbReference>
<feature type="transmembrane region" description="Helical" evidence="10">
    <location>
        <begin position="147"/>
        <end position="167"/>
    </location>
</feature>
<keyword evidence="10" id="KW-1003">Cell membrane</keyword>
<comment type="caution">
    <text evidence="12">The sequence shown here is derived from an EMBL/GenBank/DDBJ whole genome shotgun (WGS) entry which is preliminary data.</text>
</comment>
<sequence length="436" mass="48091">MASAQGKLEELKKKVFFTFILLAVYRMAAQIPVPGVNAAAIASYFSESGGGIFDLINTFSGGAFKRFSVLALGIMPYITTSIIFSLLGEVIPQIQEMQEDSEGHKKIQKWTRYATVGLCAVQGWGMAVMFEGFKSTGNIPVIPEPGLLFRITTVITLCAGTMFLLWLGERITEYGLENGISLIIFAGIAVELPAEMMQKLTLYRNGELTGISLLITLAVILVGFFVVAFIERSHRSIPVQYAKKVVHNKVYGGTQSLPIRVDTGGVMPPILASSLLAAPATMANFVSEANPLKPYLDTMIQSLYPGQLLFNIMFALLIVYMTYFYAPIQFKTKKVAEMLQKNNAFVPGVRPGAKTREYLDFILNRMTFFGALFLVVICILPTIATGGNTRFGGTSLLILVSVCVRVMMNVQAFMFSDKYETAYKSKGKYNGQNRRF</sequence>
<feature type="transmembrane region" description="Helical" evidence="10">
    <location>
        <begin position="210"/>
        <end position="230"/>
    </location>
</feature>
<organism evidence="12 13">
    <name type="scientific">Halobacteriovorax marinus</name>
    <dbReference type="NCBI Taxonomy" id="97084"/>
    <lineage>
        <taxon>Bacteria</taxon>
        <taxon>Pseudomonadati</taxon>
        <taxon>Bdellovibrionota</taxon>
        <taxon>Bacteriovoracia</taxon>
        <taxon>Bacteriovoracales</taxon>
        <taxon>Halobacteriovoraceae</taxon>
        <taxon>Halobacteriovorax</taxon>
    </lineage>
</organism>
<evidence type="ECO:0000313" key="13">
    <source>
        <dbReference type="Proteomes" id="UP000196531"/>
    </source>
</evidence>
<dbReference type="GO" id="GO:0005886">
    <property type="term" value="C:plasma membrane"/>
    <property type="evidence" value="ECO:0007669"/>
    <property type="project" value="UniProtKB-SubCell"/>
</dbReference>
<reference evidence="13" key="1">
    <citation type="journal article" date="2017" name="Proc. Natl. Acad. Sci. U.S.A.">
        <title>Simulation of Deepwater Horizon oil plume reveals substrate specialization within a complex community of hydrocarbon-degraders.</title>
        <authorList>
            <person name="Hu P."/>
            <person name="Dubinsky E.A."/>
            <person name="Probst A.J."/>
            <person name="Wang J."/>
            <person name="Sieber C.M.K."/>
            <person name="Tom L.M."/>
            <person name="Gardinali P."/>
            <person name="Banfield J.F."/>
            <person name="Atlas R.M."/>
            <person name="Andersen G.L."/>
        </authorList>
    </citation>
    <scope>NUCLEOTIDE SEQUENCE [LARGE SCALE GENOMIC DNA]</scope>
</reference>
<keyword evidence="3 10" id="KW-0813">Transport</keyword>
<dbReference type="NCBIfam" id="TIGR00967">
    <property type="entry name" value="3a0501s007"/>
    <property type="match status" value="1"/>
</dbReference>
<feature type="transmembrane region" description="Helical" evidence="10">
    <location>
        <begin position="366"/>
        <end position="384"/>
    </location>
</feature>
<evidence type="ECO:0000256" key="3">
    <source>
        <dbReference type="ARBA" id="ARBA00022448"/>
    </source>
</evidence>
<name>A0A1Y5F6Q9_9BACT</name>
<evidence type="ECO:0000256" key="5">
    <source>
        <dbReference type="ARBA" id="ARBA00022927"/>
    </source>
</evidence>
<dbReference type="InterPro" id="IPR002208">
    <property type="entry name" value="SecY/SEC61-alpha"/>
</dbReference>
<protein>
    <recommendedName>
        <fullName evidence="9 10">Protein translocase subunit SecY</fullName>
    </recommendedName>
</protein>
<dbReference type="InterPro" id="IPR023201">
    <property type="entry name" value="SecY_dom_sf"/>
</dbReference>
<keyword evidence="6 10" id="KW-1133">Transmembrane helix</keyword>
<evidence type="ECO:0000256" key="7">
    <source>
        <dbReference type="ARBA" id="ARBA00023010"/>
    </source>
</evidence>
<keyword evidence="5 10" id="KW-0653">Protein transport</keyword>
<dbReference type="PIRSF" id="PIRSF004557">
    <property type="entry name" value="SecY"/>
    <property type="match status" value="1"/>
</dbReference>
<comment type="similarity">
    <text evidence="2 10 11">Belongs to the SecY/SEC61-alpha family.</text>
</comment>
<dbReference type="GO" id="GO:0043952">
    <property type="term" value="P:protein transport by the Sec complex"/>
    <property type="evidence" value="ECO:0007669"/>
    <property type="project" value="UniProtKB-UniRule"/>
</dbReference>
<accession>A0A1Y5F6Q9</accession>
<feature type="transmembrane region" description="Helical" evidence="10">
    <location>
        <begin position="306"/>
        <end position="326"/>
    </location>
</feature>
<keyword evidence="7 10" id="KW-0811">Translocation</keyword>
<dbReference type="GO" id="GO:0065002">
    <property type="term" value="P:intracellular protein transmembrane transport"/>
    <property type="evidence" value="ECO:0007669"/>
    <property type="project" value="UniProtKB-UniRule"/>
</dbReference>
<evidence type="ECO:0000256" key="9">
    <source>
        <dbReference type="ARBA" id="ARBA00039733"/>
    </source>
</evidence>
<evidence type="ECO:0000256" key="10">
    <source>
        <dbReference type="HAMAP-Rule" id="MF_01465"/>
    </source>
</evidence>
<dbReference type="Proteomes" id="UP000196531">
    <property type="component" value="Unassembled WGS sequence"/>
</dbReference>
<evidence type="ECO:0000313" key="12">
    <source>
        <dbReference type="EMBL" id="OUR93749.1"/>
    </source>
</evidence>
<proteinExistence type="inferred from homology"/>
<dbReference type="AlphaFoldDB" id="A0A1Y5F6Q9"/>
<feature type="transmembrane region" description="Helical" evidence="10">
    <location>
        <begin position="67"/>
        <end position="90"/>
    </location>
</feature>
<evidence type="ECO:0000256" key="11">
    <source>
        <dbReference type="RuleBase" id="RU004349"/>
    </source>
</evidence>
<evidence type="ECO:0000256" key="1">
    <source>
        <dbReference type="ARBA" id="ARBA00004141"/>
    </source>
</evidence>
<keyword evidence="8 10" id="KW-0472">Membrane</keyword>
<feature type="transmembrane region" description="Helical" evidence="10">
    <location>
        <begin position="266"/>
        <end position="286"/>
    </location>
</feature>
<dbReference type="SUPFAM" id="SSF103491">
    <property type="entry name" value="Preprotein translocase SecY subunit"/>
    <property type="match status" value="1"/>
</dbReference>
<dbReference type="GO" id="GO:0006605">
    <property type="term" value="P:protein targeting"/>
    <property type="evidence" value="ECO:0007669"/>
    <property type="project" value="UniProtKB-UniRule"/>
</dbReference>
<gene>
    <name evidence="10" type="primary">secY</name>
    <name evidence="12" type="ORF">A9Q84_20010</name>
</gene>
<keyword evidence="4 10" id="KW-0812">Transmembrane</keyword>